<sequence>MEGETRRKENIPGTVSLTRDPGILSGFLSFPWRLEKGFFPLAQRPKKGKRRSVDWSDPPPLLGPSLAPFPVLARLFFSLPFHLPTRPTNFTPRARQIGTEKNHTRDHAATSRFACMNLCPRLRDRLAGCHAPDGGAHWGPFGVLPRGRAFRWNQTRRTAPRPPTTNGEPRICFAQACHWLTGLEVLSRANQHPHASAGSGSQYVPGYMAQQDPPRLPARGTLLGHRRPAQDEEKMMRGRRRPNSLLAWSPKTAHPETARSRTLEPVGVPPRTGRWPLCVLWHQNPGGEHGNDTIGRQTKSCIGIGHLLFLSSRAICTTNDSING</sequence>
<accession>A0A9P9KKG7</accession>
<protein>
    <submittedName>
        <fullName evidence="2">Uncharacterized protein</fullName>
    </submittedName>
</protein>
<reference evidence="2" key="1">
    <citation type="journal article" date="2021" name="Nat. Commun.">
        <title>Genetic determinants of endophytism in the Arabidopsis root mycobiome.</title>
        <authorList>
            <person name="Mesny F."/>
            <person name="Miyauchi S."/>
            <person name="Thiergart T."/>
            <person name="Pickel B."/>
            <person name="Atanasova L."/>
            <person name="Karlsson M."/>
            <person name="Huettel B."/>
            <person name="Barry K.W."/>
            <person name="Haridas S."/>
            <person name="Chen C."/>
            <person name="Bauer D."/>
            <person name="Andreopoulos W."/>
            <person name="Pangilinan J."/>
            <person name="LaButti K."/>
            <person name="Riley R."/>
            <person name="Lipzen A."/>
            <person name="Clum A."/>
            <person name="Drula E."/>
            <person name="Henrissat B."/>
            <person name="Kohler A."/>
            <person name="Grigoriev I.V."/>
            <person name="Martin F.M."/>
            <person name="Hacquard S."/>
        </authorList>
    </citation>
    <scope>NUCLEOTIDE SEQUENCE</scope>
    <source>
        <strain evidence="2">FSSC 5 MPI-SDFR-AT-0091</strain>
    </source>
</reference>
<gene>
    <name evidence="2" type="ORF">B0J15DRAFT_286419</name>
</gene>
<dbReference type="EMBL" id="JAGTJS010000008">
    <property type="protein sequence ID" value="KAH7260460.1"/>
    <property type="molecule type" value="Genomic_DNA"/>
</dbReference>
<evidence type="ECO:0000313" key="2">
    <source>
        <dbReference type="EMBL" id="KAH7260460.1"/>
    </source>
</evidence>
<comment type="caution">
    <text evidence="2">The sequence shown here is derived from an EMBL/GenBank/DDBJ whole genome shotgun (WGS) entry which is preliminary data.</text>
</comment>
<feature type="compositionally biased region" description="Basic and acidic residues" evidence="1">
    <location>
        <begin position="253"/>
        <end position="262"/>
    </location>
</feature>
<organism evidence="2 3">
    <name type="scientific">Fusarium solani</name>
    <name type="common">Filamentous fungus</name>
    <dbReference type="NCBI Taxonomy" id="169388"/>
    <lineage>
        <taxon>Eukaryota</taxon>
        <taxon>Fungi</taxon>
        <taxon>Dikarya</taxon>
        <taxon>Ascomycota</taxon>
        <taxon>Pezizomycotina</taxon>
        <taxon>Sordariomycetes</taxon>
        <taxon>Hypocreomycetidae</taxon>
        <taxon>Hypocreales</taxon>
        <taxon>Nectriaceae</taxon>
        <taxon>Fusarium</taxon>
        <taxon>Fusarium solani species complex</taxon>
    </lineage>
</organism>
<feature type="region of interest" description="Disordered" evidence="1">
    <location>
        <begin position="191"/>
        <end position="267"/>
    </location>
</feature>
<evidence type="ECO:0000256" key="1">
    <source>
        <dbReference type="SAM" id="MobiDB-lite"/>
    </source>
</evidence>
<name>A0A9P9KKG7_FUSSL</name>
<evidence type="ECO:0000313" key="3">
    <source>
        <dbReference type="Proteomes" id="UP000736672"/>
    </source>
</evidence>
<dbReference type="Proteomes" id="UP000736672">
    <property type="component" value="Unassembled WGS sequence"/>
</dbReference>
<proteinExistence type="predicted"/>
<keyword evidence="3" id="KW-1185">Reference proteome</keyword>
<dbReference type="AlphaFoldDB" id="A0A9P9KKG7"/>